<proteinExistence type="inferred from homology"/>
<feature type="domain" description="Thioredoxin-like fold" evidence="9">
    <location>
        <begin position="111"/>
        <end position="236"/>
    </location>
</feature>
<keyword evidence="3 7" id="KW-0732">Signal</keyword>
<name>A0A2T3QHJ5_PHODM</name>
<dbReference type="GO" id="GO:0016853">
    <property type="term" value="F:isomerase activity"/>
    <property type="evidence" value="ECO:0007669"/>
    <property type="project" value="UniProtKB-KW"/>
</dbReference>
<dbReference type="SUPFAM" id="SSF54423">
    <property type="entry name" value="DsbC/DsbG N-terminal domain-like"/>
    <property type="match status" value="1"/>
</dbReference>
<dbReference type="Pfam" id="PF10411">
    <property type="entry name" value="DsbC_N"/>
    <property type="match status" value="1"/>
</dbReference>
<dbReference type="Proteomes" id="UP000251647">
    <property type="component" value="Unassembled WGS sequence"/>
</dbReference>
<dbReference type="PANTHER" id="PTHR35272:SF3">
    <property type="entry name" value="THIOL:DISULFIDE INTERCHANGE PROTEIN DSBC"/>
    <property type="match status" value="1"/>
</dbReference>
<dbReference type="AlphaFoldDB" id="A0A2T3QHJ5"/>
<reference evidence="11 13" key="2">
    <citation type="submission" date="2018-06" db="EMBL/GenBank/DDBJ databases">
        <authorList>
            <consortium name="Pathogen Informatics"/>
            <person name="Doyle S."/>
        </authorList>
    </citation>
    <scope>NUCLEOTIDE SEQUENCE [LARGE SCALE GENOMIC DNA]</scope>
    <source>
        <strain evidence="11 13">NCTC11647</strain>
    </source>
</reference>
<organism evidence="11 13">
    <name type="scientific">Photobacterium damselae</name>
    <dbReference type="NCBI Taxonomy" id="38293"/>
    <lineage>
        <taxon>Bacteria</taxon>
        <taxon>Pseudomonadati</taxon>
        <taxon>Pseudomonadota</taxon>
        <taxon>Gammaproteobacteria</taxon>
        <taxon>Vibrionales</taxon>
        <taxon>Vibrionaceae</taxon>
        <taxon>Photobacterium</taxon>
    </lineage>
</organism>
<protein>
    <recommendedName>
        <fullName evidence="7">Thiol:disulfide interchange protein</fullName>
    </recommendedName>
</protein>
<evidence type="ECO:0000256" key="2">
    <source>
        <dbReference type="ARBA" id="ARBA00009813"/>
    </source>
</evidence>
<keyword evidence="4 7" id="KW-0574">Periplasm</keyword>
<comment type="function">
    <text evidence="7">Required for disulfide bond formation in some periplasmic proteins. Acts by transferring its disulfide bond to other proteins and is reduced in the process.</text>
</comment>
<dbReference type="EMBL" id="PYMM01000006">
    <property type="protein sequence ID" value="PSU16637.1"/>
    <property type="molecule type" value="Genomic_DNA"/>
</dbReference>
<dbReference type="InterPro" id="IPR017937">
    <property type="entry name" value="Thioredoxin_CS"/>
</dbReference>
<comment type="subcellular location">
    <subcellularLocation>
        <location evidence="1 7">Periplasm</location>
    </subcellularLocation>
</comment>
<dbReference type="GeneID" id="93396798"/>
<gene>
    <name evidence="11" type="primary">dsbC</name>
    <name evidence="10" type="ORF">CTM90_11175</name>
    <name evidence="11" type="ORF">NCTC11647_00322</name>
</gene>
<dbReference type="SUPFAM" id="SSF52833">
    <property type="entry name" value="Thioredoxin-like"/>
    <property type="match status" value="1"/>
</dbReference>
<dbReference type="GO" id="GO:0042597">
    <property type="term" value="C:periplasmic space"/>
    <property type="evidence" value="ECO:0007669"/>
    <property type="project" value="UniProtKB-SubCell"/>
</dbReference>
<dbReference type="InterPro" id="IPR009094">
    <property type="entry name" value="DiS-bond_isomerase_DsbC/G_N_sf"/>
</dbReference>
<feature type="chain" id="PRO_5041746339" description="Thiol:disulfide interchange protein" evidence="7">
    <location>
        <begin position="23"/>
        <end position="243"/>
    </location>
</feature>
<dbReference type="Gene3D" id="3.10.450.70">
    <property type="entry name" value="Disulphide bond isomerase, DsbC/G, N-terminal"/>
    <property type="match status" value="1"/>
</dbReference>
<dbReference type="CDD" id="cd03020">
    <property type="entry name" value="DsbA_DsbC_DsbG"/>
    <property type="match status" value="1"/>
</dbReference>
<sequence>MHIIGRTLLATVIAATAFSASAAPNKAAITKKLSAIGLVPTEITASQVAGLNEVVTERGIVYTSDDGNYFIVGHLYDNQAAQPVNVTEQKMAKINKDKLQGMEDEMIIYPAKNQKHVITVFTDTTCGYCRKLHNEMQAYNDKGITVRYLAFPRGGEQSGNFMQMAQIWGAKDRAKAMDDAKNGSFDPKGITPRTDLIKKHYELGVAMGVNGTPAIVLEDGTMIPGYQPAASLSQMLDAQQSKK</sequence>
<dbReference type="InterPro" id="IPR012336">
    <property type="entry name" value="Thioredoxin-like_fold"/>
</dbReference>
<dbReference type="InterPro" id="IPR033954">
    <property type="entry name" value="DiS-bond_Isoase_DsbC/G"/>
</dbReference>
<dbReference type="EMBL" id="UATL01000001">
    <property type="protein sequence ID" value="SPY27283.1"/>
    <property type="molecule type" value="Genomic_DNA"/>
</dbReference>
<feature type="signal peptide" evidence="7">
    <location>
        <begin position="1"/>
        <end position="22"/>
    </location>
</feature>
<dbReference type="PANTHER" id="PTHR35272">
    <property type="entry name" value="THIOL:DISULFIDE INTERCHANGE PROTEIN DSBC-RELATED"/>
    <property type="match status" value="1"/>
</dbReference>
<feature type="domain" description="Disulphide bond isomerase DsbC/G N-terminal" evidence="8">
    <location>
        <begin position="20"/>
        <end position="88"/>
    </location>
</feature>
<evidence type="ECO:0000313" key="10">
    <source>
        <dbReference type="EMBL" id="PSU16637.1"/>
    </source>
</evidence>
<evidence type="ECO:0000256" key="4">
    <source>
        <dbReference type="ARBA" id="ARBA00022764"/>
    </source>
</evidence>
<comment type="similarity">
    <text evidence="2 7">Belongs to the thioredoxin family. DsbC subfamily.</text>
</comment>
<dbReference type="Proteomes" id="UP000241404">
    <property type="component" value="Unassembled WGS sequence"/>
</dbReference>
<dbReference type="InterPro" id="IPR018950">
    <property type="entry name" value="DiS-bond_isomerase_DsbC/G_N"/>
</dbReference>
<dbReference type="Pfam" id="PF13098">
    <property type="entry name" value="Thioredoxin_2"/>
    <property type="match status" value="1"/>
</dbReference>
<evidence type="ECO:0000256" key="3">
    <source>
        <dbReference type="ARBA" id="ARBA00022729"/>
    </source>
</evidence>
<evidence type="ECO:0000313" key="12">
    <source>
        <dbReference type="Proteomes" id="UP000241404"/>
    </source>
</evidence>
<dbReference type="OrthoDB" id="12976at2"/>
<keyword evidence="6 7" id="KW-0676">Redox-active center</keyword>
<dbReference type="PROSITE" id="PS00194">
    <property type="entry name" value="THIOREDOXIN_1"/>
    <property type="match status" value="1"/>
</dbReference>
<evidence type="ECO:0000256" key="7">
    <source>
        <dbReference type="RuleBase" id="RU364038"/>
    </source>
</evidence>
<keyword evidence="5" id="KW-1015">Disulfide bond</keyword>
<keyword evidence="10" id="KW-0413">Isomerase</keyword>
<evidence type="ECO:0000256" key="5">
    <source>
        <dbReference type="ARBA" id="ARBA00023157"/>
    </source>
</evidence>
<evidence type="ECO:0000313" key="11">
    <source>
        <dbReference type="EMBL" id="SPY27283.1"/>
    </source>
</evidence>
<dbReference type="RefSeq" id="WP_005301241.1">
    <property type="nucleotide sequence ID" value="NZ_CP018297.1"/>
</dbReference>
<evidence type="ECO:0000259" key="9">
    <source>
        <dbReference type="Pfam" id="PF13098"/>
    </source>
</evidence>
<dbReference type="NCBIfam" id="NF008129">
    <property type="entry name" value="PRK10877.1"/>
    <property type="match status" value="1"/>
</dbReference>
<reference evidence="10 12" key="1">
    <citation type="submission" date="2018-03" db="EMBL/GenBank/DDBJ databases">
        <title>Whole genome sequencing of Histamine producing bacteria.</title>
        <authorList>
            <person name="Butler K."/>
        </authorList>
    </citation>
    <scope>NUCLEOTIDE SEQUENCE [LARGE SCALE GENOMIC DNA]</scope>
    <source>
        <strain evidence="10 12">BT-6</strain>
    </source>
</reference>
<evidence type="ECO:0000256" key="6">
    <source>
        <dbReference type="ARBA" id="ARBA00023284"/>
    </source>
</evidence>
<dbReference type="InterPro" id="IPR051470">
    <property type="entry name" value="Thiol:disulfide_interchange"/>
</dbReference>
<evidence type="ECO:0000259" key="8">
    <source>
        <dbReference type="Pfam" id="PF10411"/>
    </source>
</evidence>
<evidence type="ECO:0000256" key="1">
    <source>
        <dbReference type="ARBA" id="ARBA00004418"/>
    </source>
</evidence>
<accession>A0A2T3QHJ5</accession>
<dbReference type="Gene3D" id="3.40.30.10">
    <property type="entry name" value="Glutaredoxin"/>
    <property type="match status" value="1"/>
</dbReference>
<evidence type="ECO:0000313" key="13">
    <source>
        <dbReference type="Proteomes" id="UP000251647"/>
    </source>
</evidence>
<dbReference type="InterPro" id="IPR036249">
    <property type="entry name" value="Thioredoxin-like_sf"/>
</dbReference>